<dbReference type="GO" id="GO:0005524">
    <property type="term" value="F:ATP binding"/>
    <property type="evidence" value="ECO:0007669"/>
    <property type="project" value="UniProtKB-KW"/>
</dbReference>
<dbReference type="CDD" id="cd18580">
    <property type="entry name" value="ABC_6TM_ABCC_D2"/>
    <property type="match status" value="1"/>
</dbReference>
<evidence type="ECO:0000313" key="17">
    <source>
        <dbReference type="Proteomes" id="UP001168877"/>
    </source>
</evidence>
<dbReference type="GO" id="GO:0008559">
    <property type="term" value="F:ABC-type xenobiotic transporter activity"/>
    <property type="evidence" value="ECO:0007669"/>
    <property type="project" value="UniProtKB-EC"/>
</dbReference>
<reference evidence="16" key="2">
    <citation type="submission" date="2023-06" db="EMBL/GenBank/DDBJ databases">
        <authorList>
            <person name="Swenson N.G."/>
            <person name="Wegrzyn J.L."/>
            <person name="Mcevoy S.L."/>
        </authorList>
    </citation>
    <scope>NUCLEOTIDE SEQUENCE</scope>
    <source>
        <strain evidence="16">NS2018</strain>
        <tissue evidence="16">Leaf</tissue>
    </source>
</reference>
<dbReference type="InterPro" id="IPR044746">
    <property type="entry name" value="ABCC_6TM_D1"/>
</dbReference>
<dbReference type="CDD" id="cd03250">
    <property type="entry name" value="ABCC_MRP_domain1"/>
    <property type="match status" value="1"/>
</dbReference>
<dbReference type="GO" id="GO:0016020">
    <property type="term" value="C:membrane"/>
    <property type="evidence" value="ECO:0007669"/>
    <property type="project" value="UniProtKB-SubCell"/>
</dbReference>
<feature type="transmembrane region" description="Helical" evidence="13">
    <location>
        <begin position="921"/>
        <end position="938"/>
    </location>
</feature>
<dbReference type="PROSITE" id="PS50893">
    <property type="entry name" value="ABC_TRANSPORTER_2"/>
    <property type="match status" value="2"/>
</dbReference>
<comment type="similarity">
    <text evidence="2">Belongs to the ABC transporter superfamily. ABCC family. Conjugate transporter (TC 3.A.1.208) subfamily.</text>
</comment>
<keyword evidence="11 13" id="KW-0472">Membrane</keyword>
<organism evidence="16 17">
    <name type="scientific">Acer saccharum</name>
    <name type="common">Sugar maple</name>
    <dbReference type="NCBI Taxonomy" id="4024"/>
    <lineage>
        <taxon>Eukaryota</taxon>
        <taxon>Viridiplantae</taxon>
        <taxon>Streptophyta</taxon>
        <taxon>Embryophyta</taxon>
        <taxon>Tracheophyta</taxon>
        <taxon>Spermatophyta</taxon>
        <taxon>Magnoliopsida</taxon>
        <taxon>eudicotyledons</taxon>
        <taxon>Gunneridae</taxon>
        <taxon>Pentapetalae</taxon>
        <taxon>rosids</taxon>
        <taxon>malvids</taxon>
        <taxon>Sapindales</taxon>
        <taxon>Sapindaceae</taxon>
        <taxon>Hippocastanoideae</taxon>
        <taxon>Acereae</taxon>
        <taxon>Acer</taxon>
    </lineage>
</organism>
<feature type="domain" description="ABC transporter" evidence="14">
    <location>
        <begin position="937"/>
        <end position="1209"/>
    </location>
</feature>
<keyword evidence="4" id="KW-0813">Transport</keyword>
<dbReference type="Pfam" id="PF00664">
    <property type="entry name" value="ABC_membrane"/>
    <property type="match status" value="2"/>
</dbReference>
<evidence type="ECO:0000256" key="7">
    <source>
        <dbReference type="ARBA" id="ARBA00022741"/>
    </source>
</evidence>
<evidence type="ECO:0000256" key="8">
    <source>
        <dbReference type="ARBA" id="ARBA00022840"/>
    </source>
</evidence>
<dbReference type="InterPro" id="IPR017871">
    <property type="entry name" value="ABC_transporter-like_CS"/>
</dbReference>
<dbReference type="InterPro" id="IPR027417">
    <property type="entry name" value="P-loop_NTPase"/>
</dbReference>
<sequence length="1218" mass="136429">MRRRDGHCSDGRRRGSFGLGGIGMARATDLGISPIEGNYLQSPPSMEMLLESPLLKKEDDKSSKDSGYSFSNAGVWSKLTFGWLNPLFAKGRVEKLELNDIPSIPHSETAESASLLLEESVQKQNMVTLSLKQVVAYSIWRSLAINAVFAGINTIASYVGPLLIKNFVSFLSEKQDDSSYYYGLVLASIFFLPKTVESLTQRQWFFGAQRIGIQVRATLMFAGPSRGTIINMINVDVERIGDFCWHIHGIWLLPIQVFLALVILGRNLGVVPSIAALFATILVMVSNTPLVNMQKRFHSKIMEAKDSRIKATSETLKSMRVLKLLSWEHTFLKKLLRLRETKGDSLKKYLYTSSAVAFLFWASPALISAVTFGVCILLKTPLTSGTVLSAVATFRVLQDPIYNLPELISMMTQTKVSFDRIQEFIREEDQKKPIPDHASLSSDISVDIEVGDYAWETSDQKSHNSTIKITERMKIMKGYKVAVCGSVGSGKSSLLCSILGEIPRIAGDGVKVHGTKAYVPQSAWLQTGTVKDNIIFGKDMKEDFYKDVLDGCALSREIEIWADGDLCVVGERGMNLSGGQKQRIQLARAAYSDSDIYILDDPFSAVDAHTGTHLFKKCLMGLLSEKTVFYATHQLEFLGAADLVLVMKDGEIVQSGKFEDLIANPKGQLVKQMTAHMQSLDQVKAPQEDNSLPRVSSEIQQIDVTEEDFSRPISPVEFTERIHEEEAETGRVRWSVYSTFITLVYKGALIPVILLCHVFFQGLQMSSNYWIAWATEEKHNVSSVQLIGVFVLLSGGSSAFILGRAVLLSTIAIKTAQRLFYDMITSVFRAPISFFDSTPSSQILNRAYYISTARELARMVGIRKAPILHHFSESISGAATICCFNQEDRFLRRSLRVIDDYSRIAFHNYGTMEWLSVRTNFLFNIVFFLVLIILVTLPRSAIYPSLAGLVATYGLNLNVLQAWVIWNLCNVENKMISVERILQFTKLPSESPLVIKESRPDSDWPTNGKIELENLQVQYTPALPMILKGITCIFPGEKKIGVSEEQDLRSRLGIIPQDLTLFQGTVRTNLDPLKQHSDQEIWEVINNYRLGEIIRKDLRLLDAPVAEDGENWSLGQRQLVCLARVLLKKRRILVLDEATASIDTATDNVIQQTIREETNRCTVITVAHRIPTVIDNDLVLVLDEGKIVEYDSPGKLLEDNTSSFSKLVTEFLRRSSKR</sequence>
<evidence type="ECO:0000256" key="3">
    <source>
        <dbReference type="ARBA" id="ARBA00012191"/>
    </source>
</evidence>
<comment type="subcellular location">
    <subcellularLocation>
        <location evidence="1">Membrane</location>
        <topology evidence="1">Multi-pass membrane protein</topology>
    </subcellularLocation>
</comment>
<evidence type="ECO:0000256" key="1">
    <source>
        <dbReference type="ARBA" id="ARBA00004141"/>
    </source>
</evidence>
<feature type="domain" description="ABC transmembrane type-1" evidence="15">
    <location>
        <begin position="752"/>
        <end position="846"/>
    </location>
</feature>
<comment type="caution">
    <text evidence="16">The sequence shown here is derived from an EMBL/GenBank/DDBJ whole genome shotgun (WGS) entry which is preliminary data.</text>
</comment>
<keyword evidence="5 13" id="KW-0812">Transmembrane</keyword>
<evidence type="ECO:0000256" key="12">
    <source>
        <dbReference type="ARBA" id="ARBA00034018"/>
    </source>
</evidence>
<dbReference type="InterPro" id="IPR003439">
    <property type="entry name" value="ABC_transporter-like_ATP-bd"/>
</dbReference>
<dbReference type="EC" id="7.6.2.2" evidence="3"/>
<dbReference type="FunFam" id="1.20.1560.10:FF:000003">
    <property type="entry name" value="ABC transporter C family member 10"/>
    <property type="match status" value="1"/>
</dbReference>
<evidence type="ECO:0000259" key="14">
    <source>
        <dbReference type="PROSITE" id="PS50893"/>
    </source>
</evidence>
<dbReference type="InterPro" id="IPR003593">
    <property type="entry name" value="AAA+_ATPase"/>
</dbReference>
<feature type="domain" description="ABC transmembrane type-1" evidence="15">
    <location>
        <begin position="848"/>
        <end position="973"/>
    </location>
</feature>
<dbReference type="PROSITE" id="PS00211">
    <property type="entry name" value="ABC_TRANSPORTER_1"/>
    <property type="match status" value="1"/>
</dbReference>
<evidence type="ECO:0000256" key="4">
    <source>
        <dbReference type="ARBA" id="ARBA00022448"/>
    </source>
</evidence>
<dbReference type="InterPro" id="IPR036640">
    <property type="entry name" value="ABC1_TM_sf"/>
</dbReference>
<feature type="transmembrane region" description="Helical" evidence="13">
    <location>
        <begin position="270"/>
        <end position="292"/>
    </location>
</feature>
<evidence type="ECO:0000313" key="16">
    <source>
        <dbReference type="EMBL" id="KAK0573705.1"/>
    </source>
</evidence>
<keyword evidence="9" id="KW-1278">Translocase</keyword>
<feature type="transmembrane region" description="Helical" evidence="13">
    <location>
        <begin position="783"/>
        <end position="807"/>
    </location>
</feature>
<name>A0AA39RJ67_ACESA</name>
<dbReference type="FunFam" id="3.40.50.300:FF:000973">
    <property type="entry name" value="Multidrug resistance-associated protein 4"/>
    <property type="match status" value="1"/>
</dbReference>
<evidence type="ECO:0000256" key="11">
    <source>
        <dbReference type="ARBA" id="ARBA00023136"/>
    </source>
</evidence>
<dbReference type="SMART" id="SM00382">
    <property type="entry name" value="AAA"/>
    <property type="match status" value="1"/>
</dbReference>
<feature type="transmembrane region" description="Helical" evidence="13">
    <location>
        <begin position="243"/>
        <end position="264"/>
    </location>
</feature>
<dbReference type="InterPro" id="IPR050173">
    <property type="entry name" value="ABC_transporter_C-like"/>
</dbReference>
<dbReference type="GO" id="GO:0016887">
    <property type="term" value="F:ATP hydrolysis activity"/>
    <property type="evidence" value="ECO:0007669"/>
    <property type="project" value="InterPro"/>
</dbReference>
<dbReference type="EMBL" id="JAUESC010000387">
    <property type="protein sequence ID" value="KAK0573705.1"/>
    <property type="molecule type" value="Genomic_DNA"/>
</dbReference>
<accession>A0AA39RJ67</accession>
<dbReference type="PANTHER" id="PTHR24223">
    <property type="entry name" value="ATP-BINDING CASSETTE SUB-FAMILY C"/>
    <property type="match status" value="1"/>
</dbReference>
<dbReference type="PANTHER" id="PTHR24223:SF222">
    <property type="entry name" value="OS01G0902100 PROTEIN"/>
    <property type="match status" value="1"/>
</dbReference>
<reference evidence="16" key="1">
    <citation type="journal article" date="2022" name="Plant J.">
        <title>Strategies of tolerance reflected in two North American maple genomes.</title>
        <authorList>
            <person name="McEvoy S.L."/>
            <person name="Sezen U.U."/>
            <person name="Trouern-Trend A."/>
            <person name="McMahon S.M."/>
            <person name="Schaberg P.G."/>
            <person name="Yang J."/>
            <person name="Wegrzyn J.L."/>
            <person name="Swenson N.G."/>
        </authorList>
    </citation>
    <scope>NUCLEOTIDE SEQUENCE</scope>
    <source>
        <strain evidence="16">NS2018</strain>
    </source>
</reference>
<feature type="transmembrane region" description="Helical" evidence="13">
    <location>
        <begin position="349"/>
        <end position="370"/>
    </location>
</feature>
<protein>
    <recommendedName>
        <fullName evidence="3">ABC-type xenobiotic transporter</fullName>
        <ecNumber evidence="3">7.6.2.2</ecNumber>
    </recommendedName>
</protein>
<keyword evidence="17" id="KW-1185">Reference proteome</keyword>
<dbReference type="FunFam" id="3.40.50.300:FF:000163">
    <property type="entry name" value="Multidrug resistance-associated protein member 4"/>
    <property type="match status" value="1"/>
</dbReference>
<keyword evidence="10 13" id="KW-1133">Transmembrane helix</keyword>
<dbReference type="AlphaFoldDB" id="A0AA39RJ67"/>
<proteinExistence type="inferred from homology"/>
<dbReference type="Gene3D" id="3.40.50.300">
    <property type="entry name" value="P-loop containing nucleotide triphosphate hydrolases"/>
    <property type="match status" value="2"/>
</dbReference>
<dbReference type="Pfam" id="PF00005">
    <property type="entry name" value="ABC_tran"/>
    <property type="match status" value="2"/>
</dbReference>
<keyword evidence="6" id="KW-0677">Repeat</keyword>
<dbReference type="Proteomes" id="UP001168877">
    <property type="component" value="Unassembled WGS sequence"/>
</dbReference>
<keyword evidence="7" id="KW-0547">Nucleotide-binding</keyword>
<keyword evidence="8" id="KW-0067">ATP-binding</keyword>
<dbReference type="CDD" id="cd18579">
    <property type="entry name" value="ABC_6TM_ABCC_D1"/>
    <property type="match status" value="1"/>
</dbReference>
<evidence type="ECO:0000259" key="15">
    <source>
        <dbReference type="PROSITE" id="PS50929"/>
    </source>
</evidence>
<evidence type="ECO:0000256" key="2">
    <source>
        <dbReference type="ARBA" id="ARBA00009726"/>
    </source>
</evidence>
<feature type="domain" description="ABC transporter" evidence="14">
    <location>
        <begin position="448"/>
        <end position="674"/>
    </location>
</feature>
<evidence type="ECO:0000256" key="13">
    <source>
        <dbReference type="SAM" id="Phobius"/>
    </source>
</evidence>
<dbReference type="PROSITE" id="PS50929">
    <property type="entry name" value="ABC_TM1F"/>
    <property type="match status" value="3"/>
</dbReference>
<feature type="transmembrane region" description="Helical" evidence="13">
    <location>
        <begin position="139"/>
        <end position="159"/>
    </location>
</feature>
<dbReference type="Gene3D" id="1.20.1560.10">
    <property type="entry name" value="ABC transporter type 1, transmembrane domain"/>
    <property type="match status" value="3"/>
</dbReference>
<gene>
    <name evidence="16" type="ORF">LWI29_012282</name>
</gene>
<dbReference type="SUPFAM" id="SSF52540">
    <property type="entry name" value="P-loop containing nucleoside triphosphate hydrolases"/>
    <property type="match status" value="2"/>
</dbReference>
<dbReference type="SUPFAM" id="SSF90123">
    <property type="entry name" value="ABC transporter transmembrane region"/>
    <property type="match status" value="2"/>
</dbReference>
<evidence type="ECO:0000256" key="9">
    <source>
        <dbReference type="ARBA" id="ARBA00022967"/>
    </source>
</evidence>
<comment type="catalytic activity">
    <reaction evidence="12">
        <text>ATP + H2O + xenobioticSide 1 = ADP + phosphate + xenobioticSide 2.</text>
        <dbReference type="EC" id="7.6.2.2"/>
    </reaction>
</comment>
<evidence type="ECO:0000256" key="6">
    <source>
        <dbReference type="ARBA" id="ARBA00022737"/>
    </source>
</evidence>
<evidence type="ECO:0000256" key="5">
    <source>
        <dbReference type="ARBA" id="ARBA00022692"/>
    </source>
</evidence>
<dbReference type="InterPro" id="IPR044726">
    <property type="entry name" value="ABCC_6TM_D2"/>
</dbReference>
<feature type="domain" description="ABC transmembrane type-1" evidence="15">
    <location>
        <begin position="144"/>
        <end position="413"/>
    </location>
</feature>
<evidence type="ECO:0000256" key="10">
    <source>
        <dbReference type="ARBA" id="ARBA00022989"/>
    </source>
</evidence>
<feature type="transmembrane region" description="Helical" evidence="13">
    <location>
        <begin position="179"/>
        <end position="196"/>
    </location>
</feature>
<dbReference type="InterPro" id="IPR011527">
    <property type="entry name" value="ABC1_TM_dom"/>
</dbReference>